<feature type="region of interest" description="Disordered" evidence="1">
    <location>
        <begin position="862"/>
        <end position="883"/>
    </location>
</feature>
<evidence type="ECO:0000256" key="1">
    <source>
        <dbReference type="SAM" id="MobiDB-lite"/>
    </source>
</evidence>
<sequence>KTNQDTSCQLHYSQKENQLSVQSNFSTKQNDNDDDNNNNDDSDCSVFSERLLAEIVVNTGEVSQDLLPNPNHFIDSYSPSLSSSTDSDVKKTELLKNENDINLLQHEMHESSSSVKNCKLHMYTQNDVHLESESYQNSSTTESVRKSKGYMIDATPLELLTKSIKNHLSSSDVVSATPMILTNETASTPLTYNRANILLARDSDPGCIVQSMDNHFGLTIRSSTCLSAEESVFTIEESDLVTSNAAKRNIAGVCWDHRFSFSFVIVLNIFLVESTNLCTTTTPTTTIINNKNEHCGLITVNDHDIVCNNITVTLQPLENLQIFHYGIQNQDDQFLNNSSISNKDQNIHNDSPFKTNEHNSSEKKADIVLSQEWGSDIIHTEILSEKVQYNNLINNNIRKKNTKSSYFTSSKCNIRGTDYKTNTITKQKRCNSKPKNQLSMEQSVESPLHTEQQRLTVSELAKPDIPQSIPSSKCDVTSERSQLTPDDNDCKLRRYIEQCSLFRSTRSIRNRPSERVTNCTLPGSLGTVKFRSRKNKQKFTSVISSIHLDSPNSDSELQDWKCSWSLIHHDNDVNCNTKKVTNQSSYNRPRAPHIPSPLHLSGSILSEEPSQLFDEKLEQMKNESNISPSKTNNSAIKTINNNIHKNKSCILESAVKLAGFDESPENDPLVKNILNNGERLSIPSFSDLTPNSFNAKICIEAKSNNEQQQFSPLFPTSTLPITSLSDEYTSSPVLMRPKRNLRNSCTTRKRAFTSLTTTSATNNGVDNDGKDCLVYKNSNNNNKVGRTRKTLSSIPKENNLSLPTDKTIKQNSRKSKFEVNNNSLEMPIRRSTRLIVQSDKSCNKPPFAVASTLQHHIPPIVSIPEDKCSSSSSGRRTRSSALINLKPENTAKNQRKRRMTTSTNETKEEILKISNTDFNNTSSTSTGSSRTNTVSFACNLKYATCSHLSSYFH</sequence>
<feature type="compositionally biased region" description="Acidic residues" evidence="1">
    <location>
        <begin position="32"/>
        <end position="43"/>
    </location>
</feature>
<dbReference type="EMBL" id="UZAK01037253">
    <property type="protein sequence ID" value="VDP58245.1"/>
    <property type="molecule type" value="Genomic_DNA"/>
</dbReference>
<dbReference type="Proteomes" id="UP000279833">
    <property type="component" value="Unassembled WGS sequence"/>
</dbReference>
<reference evidence="4" key="1">
    <citation type="submission" date="2016-06" db="UniProtKB">
        <authorList>
            <consortium name="WormBaseParasite"/>
        </authorList>
    </citation>
    <scope>IDENTIFICATION</scope>
</reference>
<feature type="compositionally biased region" description="Polar residues" evidence="1">
    <location>
        <begin position="1"/>
        <end position="29"/>
    </location>
</feature>
<evidence type="ECO:0000313" key="2">
    <source>
        <dbReference type="EMBL" id="VDP58245.1"/>
    </source>
</evidence>
<name>A0A183KJ40_9TREM</name>
<dbReference type="WBParaSite" id="SCUD_0001504901-mRNA-1">
    <property type="protein sequence ID" value="SCUD_0001504901-mRNA-1"/>
    <property type="gene ID" value="SCUD_0001504901"/>
</dbReference>
<accession>A0A183KJ40</accession>
<proteinExistence type="predicted"/>
<dbReference type="STRING" id="6186.A0A183KJ40"/>
<reference evidence="2 3" key="2">
    <citation type="submission" date="2018-11" db="EMBL/GenBank/DDBJ databases">
        <authorList>
            <consortium name="Pathogen Informatics"/>
        </authorList>
    </citation>
    <scope>NUCLEOTIDE SEQUENCE [LARGE SCALE GENOMIC DNA]</scope>
    <source>
        <strain evidence="2">Dakar</strain>
        <strain evidence="3">Dakar, Senegal</strain>
    </source>
</reference>
<gene>
    <name evidence="2" type="ORF">SCUD_LOCUS15046</name>
</gene>
<organism evidence="4">
    <name type="scientific">Schistosoma curassoni</name>
    <dbReference type="NCBI Taxonomy" id="6186"/>
    <lineage>
        <taxon>Eukaryota</taxon>
        <taxon>Metazoa</taxon>
        <taxon>Spiralia</taxon>
        <taxon>Lophotrochozoa</taxon>
        <taxon>Platyhelminthes</taxon>
        <taxon>Trematoda</taxon>
        <taxon>Digenea</taxon>
        <taxon>Strigeidida</taxon>
        <taxon>Schistosomatoidea</taxon>
        <taxon>Schistosomatidae</taxon>
        <taxon>Schistosoma</taxon>
    </lineage>
</organism>
<dbReference type="AlphaFoldDB" id="A0A183KJ40"/>
<feature type="compositionally biased region" description="Polar residues" evidence="1">
    <location>
        <begin position="338"/>
        <end position="354"/>
    </location>
</feature>
<protein>
    <submittedName>
        <fullName evidence="4">Shugoshin_C domain-containing protein</fullName>
    </submittedName>
</protein>
<feature type="region of interest" description="Disordered" evidence="1">
    <location>
        <begin position="338"/>
        <end position="362"/>
    </location>
</feature>
<keyword evidence="3" id="KW-1185">Reference proteome</keyword>
<feature type="region of interest" description="Disordered" evidence="1">
    <location>
        <begin position="1"/>
        <end position="44"/>
    </location>
</feature>
<evidence type="ECO:0000313" key="4">
    <source>
        <dbReference type="WBParaSite" id="SCUD_0001504901-mRNA-1"/>
    </source>
</evidence>
<evidence type="ECO:0000313" key="3">
    <source>
        <dbReference type="Proteomes" id="UP000279833"/>
    </source>
</evidence>